<dbReference type="Proteomes" id="UP001194468">
    <property type="component" value="Unassembled WGS sequence"/>
</dbReference>
<evidence type="ECO:0000313" key="5">
    <source>
        <dbReference type="Proteomes" id="UP001194468"/>
    </source>
</evidence>
<reference evidence="4" key="1">
    <citation type="submission" date="2019-10" db="EMBL/GenBank/DDBJ databases">
        <authorList>
            <consortium name="DOE Joint Genome Institute"/>
            <person name="Kuo A."/>
            <person name="Miyauchi S."/>
            <person name="Kiss E."/>
            <person name="Drula E."/>
            <person name="Kohler A."/>
            <person name="Sanchez-Garcia M."/>
            <person name="Andreopoulos B."/>
            <person name="Barry K.W."/>
            <person name="Bonito G."/>
            <person name="Buee M."/>
            <person name="Carver A."/>
            <person name="Chen C."/>
            <person name="Cichocki N."/>
            <person name="Clum A."/>
            <person name="Culley D."/>
            <person name="Crous P.W."/>
            <person name="Fauchery L."/>
            <person name="Girlanda M."/>
            <person name="Hayes R."/>
            <person name="Keri Z."/>
            <person name="LaButti K."/>
            <person name="Lipzen A."/>
            <person name="Lombard V."/>
            <person name="Magnuson J."/>
            <person name="Maillard F."/>
            <person name="Morin E."/>
            <person name="Murat C."/>
            <person name="Nolan M."/>
            <person name="Ohm R."/>
            <person name="Pangilinan J."/>
            <person name="Pereira M."/>
            <person name="Perotto S."/>
            <person name="Peter M."/>
            <person name="Riley R."/>
            <person name="Sitrit Y."/>
            <person name="Stielow B."/>
            <person name="Szollosi G."/>
            <person name="Zifcakova L."/>
            <person name="Stursova M."/>
            <person name="Spatafora J.W."/>
            <person name="Tedersoo L."/>
            <person name="Vaario L.-M."/>
            <person name="Yamada A."/>
            <person name="Yan M."/>
            <person name="Wang P."/>
            <person name="Xu J."/>
            <person name="Bruns T."/>
            <person name="Baldrian P."/>
            <person name="Vilgalys R."/>
            <person name="Henrissat B."/>
            <person name="Grigoriev I.V."/>
            <person name="Hibbett D."/>
            <person name="Nagy L.G."/>
            <person name="Martin F.M."/>
        </authorList>
    </citation>
    <scope>NUCLEOTIDE SEQUENCE</scope>
    <source>
        <strain evidence="4">BED1</strain>
    </source>
</reference>
<dbReference type="Pfam" id="PF08549">
    <property type="entry name" value="SWI-SNF_Ssr4_N"/>
    <property type="match status" value="1"/>
</dbReference>
<dbReference type="EMBL" id="WHUW01000011">
    <property type="protein sequence ID" value="KAF8441053.1"/>
    <property type="molecule type" value="Genomic_DNA"/>
</dbReference>
<feature type="coiled-coil region" evidence="1">
    <location>
        <begin position="328"/>
        <end position="355"/>
    </location>
</feature>
<keyword evidence="5" id="KW-1185">Reference proteome</keyword>
<evidence type="ECO:0000256" key="1">
    <source>
        <dbReference type="SAM" id="Coils"/>
    </source>
</evidence>
<protein>
    <recommendedName>
        <fullName evidence="3">SWI/SNF and RSC complexes subunit Ssr4 N-terminal domain-containing protein</fullName>
    </recommendedName>
</protein>
<reference evidence="4" key="2">
    <citation type="journal article" date="2020" name="Nat. Commun.">
        <title>Large-scale genome sequencing of mycorrhizal fungi provides insights into the early evolution of symbiotic traits.</title>
        <authorList>
            <person name="Miyauchi S."/>
            <person name="Kiss E."/>
            <person name="Kuo A."/>
            <person name="Drula E."/>
            <person name="Kohler A."/>
            <person name="Sanchez-Garcia M."/>
            <person name="Morin E."/>
            <person name="Andreopoulos B."/>
            <person name="Barry K.W."/>
            <person name="Bonito G."/>
            <person name="Buee M."/>
            <person name="Carver A."/>
            <person name="Chen C."/>
            <person name="Cichocki N."/>
            <person name="Clum A."/>
            <person name="Culley D."/>
            <person name="Crous P.W."/>
            <person name="Fauchery L."/>
            <person name="Girlanda M."/>
            <person name="Hayes R.D."/>
            <person name="Keri Z."/>
            <person name="LaButti K."/>
            <person name="Lipzen A."/>
            <person name="Lombard V."/>
            <person name="Magnuson J."/>
            <person name="Maillard F."/>
            <person name="Murat C."/>
            <person name="Nolan M."/>
            <person name="Ohm R.A."/>
            <person name="Pangilinan J."/>
            <person name="Pereira M.F."/>
            <person name="Perotto S."/>
            <person name="Peter M."/>
            <person name="Pfister S."/>
            <person name="Riley R."/>
            <person name="Sitrit Y."/>
            <person name="Stielow J.B."/>
            <person name="Szollosi G."/>
            <person name="Zifcakova L."/>
            <person name="Stursova M."/>
            <person name="Spatafora J.W."/>
            <person name="Tedersoo L."/>
            <person name="Vaario L.M."/>
            <person name="Yamada A."/>
            <person name="Yan M."/>
            <person name="Wang P."/>
            <person name="Xu J."/>
            <person name="Bruns T."/>
            <person name="Baldrian P."/>
            <person name="Vilgalys R."/>
            <person name="Dunand C."/>
            <person name="Henrissat B."/>
            <person name="Grigoriev I.V."/>
            <person name="Hibbett D."/>
            <person name="Nagy L.G."/>
            <person name="Martin F.M."/>
        </authorList>
    </citation>
    <scope>NUCLEOTIDE SEQUENCE</scope>
    <source>
        <strain evidence="4">BED1</strain>
    </source>
</reference>
<dbReference type="GO" id="GO:0006338">
    <property type="term" value="P:chromatin remodeling"/>
    <property type="evidence" value="ECO:0007669"/>
    <property type="project" value="InterPro"/>
</dbReference>
<comment type="caution">
    <text evidence="4">The sequence shown here is derived from an EMBL/GenBank/DDBJ whole genome shotgun (WGS) entry which is preliminary data.</text>
</comment>
<feature type="domain" description="SWI/SNF and RSC complexes subunit Ssr4 N-terminal" evidence="3">
    <location>
        <begin position="23"/>
        <end position="130"/>
    </location>
</feature>
<keyword evidence="1" id="KW-0175">Coiled coil</keyword>
<evidence type="ECO:0000256" key="2">
    <source>
        <dbReference type="SAM" id="MobiDB-lite"/>
    </source>
</evidence>
<name>A0AAD4BVB0_BOLED</name>
<evidence type="ECO:0000313" key="4">
    <source>
        <dbReference type="EMBL" id="KAF8441053.1"/>
    </source>
</evidence>
<dbReference type="InterPro" id="IPR013859">
    <property type="entry name" value="Ssr4_N"/>
</dbReference>
<sequence length="375" mass="41765">MTFQQPHSDNPCLRFPENIGLHANVTIDAAANMLARAAQLSLTVPYSWTFIDKPIEGQVILIFLPNPAQFPNDGIRYQDQETRYALPAPGNREIEVMEIKYGFVPNTQETTAWRLRRRYRLIKGGHPHFTLVHYTRGPVIQTVPSLLNSPVRQYPLRQLTEPAVYVMGDKAGHKVFPPSAGPPPPQGPMGMNPQAMGMNQPGMGMNQSGMGMPPQGMNPQAMGMNPQGIGMSPQAMLAQQNSNMESLERRRERSYARERSASMGARPGPPRLDDDDSADELEMISTRTLAITRYKRNHELMEEVFKRAAFGTLMTPPLPPPAYSIFDRAELESKVAKLQREVELLQAQAAERIARRSAAEDVIVASGHTPMEVTV</sequence>
<evidence type="ECO:0000259" key="3">
    <source>
        <dbReference type="Pfam" id="PF08549"/>
    </source>
</evidence>
<gene>
    <name evidence="4" type="ORF">L210DRAFT_3448052</name>
</gene>
<proteinExistence type="predicted"/>
<organism evidence="4 5">
    <name type="scientific">Boletus edulis BED1</name>
    <dbReference type="NCBI Taxonomy" id="1328754"/>
    <lineage>
        <taxon>Eukaryota</taxon>
        <taxon>Fungi</taxon>
        <taxon>Dikarya</taxon>
        <taxon>Basidiomycota</taxon>
        <taxon>Agaricomycotina</taxon>
        <taxon>Agaricomycetes</taxon>
        <taxon>Agaricomycetidae</taxon>
        <taxon>Boletales</taxon>
        <taxon>Boletineae</taxon>
        <taxon>Boletaceae</taxon>
        <taxon>Boletoideae</taxon>
        <taxon>Boletus</taxon>
    </lineage>
</organism>
<feature type="compositionally biased region" description="Basic and acidic residues" evidence="2">
    <location>
        <begin position="246"/>
        <end position="260"/>
    </location>
</feature>
<accession>A0AAD4BVB0</accession>
<dbReference type="AlphaFoldDB" id="A0AAD4BVB0"/>
<feature type="region of interest" description="Disordered" evidence="2">
    <location>
        <begin position="238"/>
        <end position="277"/>
    </location>
</feature>